<dbReference type="WBParaSite" id="jg23638">
    <property type="protein sequence ID" value="jg23638"/>
    <property type="gene ID" value="jg23638"/>
</dbReference>
<name>A0A915DWA5_9BILA</name>
<accession>A0A915DWA5</accession>
<evidence type="ECO:0000313" key="2">
    <source>
        <dbReference type="Proteomes" id="UP000887574"/>
    </source>
</evidence>
<evidence type="ECO:0000313" key="3">
    <source>
        <dbReference type="WBParaSite" id="jg23638"/>
    </source>
</evidence>
<reference evidence="3" key="1">
    <citation type="submission" date="2022-11" db="UniProtKB">
        <authorList>
            <consortium name="WormBaseParasite"/>
        </authorList>
    </citation>
    <scope>IDENTIFICATION</scope>
</reference>
<dbReference type="AlphaFoldDB" id="A0A915DWA5"/>
<dbReference type="Proteomes" id="UP000887574">
    <property type="component" value="Unplaced"/>
</dbReference>
<organism evidence="2 3">
    <name type="scientific">Ditylenchus dipsaci</name>
    <dbReference type="NCBI Taxonomy" id="166011"/>
    <lineage>
        <taxon>Eukaryota</taxon>
        <taxon>Metazoa</taxon>
        <taxon>Ecdysozoa</taxon>
        <taxon>Nematoda</taxon>
        <taxon>Chromadorea</taxon>
        <taxon>Rhabditida</taxon>
        <taxon>Tylenchina</taxon>
        <taxon>Tylenchomorpha</taxon>
        <taxon>Sphaerularioidea</taxon>
        <taxon>Anguinidae</taxon>
        <taxon>Anguininae</taxon>
        <taxon>Ditylenchus</taxon>
    </lineage>
</organism>
<protein>
    <submittedName>
        <fullName evidence="3">Uncharacterized protein</fullName>
    </submittedName>
</protein>
<keyword evidence="2" id="KW-1185">Reference proteome</keyword>
<sequence length="110" mass="11563">MGALVDSISNANFMKLPAESEAASSCAIPSKEKTEGSKAQSKGSKEKTVIKSKGPKDINLDDLVANTPEVQSPIAVDAQVVTQSHTTFPELSTSTPARTVISRKKLGCEC</sequence>
<proteinExistence type="predicted"/>
<evidence type="ECO:0000256" key="1">
    <source>
        <dbReference type="SAM" id="MobiDB-lite"/>
    </source>
</evidence>
<feature type="compositionally biased region" description="Basic and acidic residues" evidence="1">
    <location>
        <begin position="43"/>
        <end position="53"/>
    </location>
</feature>
<feature type="region of interest" description="Disordered" evidence="1">
    <location>
        <begin position="18"/>
        <end position="53"/>
    </location>
</feature>